<dbReference type="EMBL" id="JAAGRQ010000037">
    <property type="protein sequence ID" value="NDY57129.1"/>
    <property type="molecule type" value="Genomic_DNA"/>
</dbReference>
<dbReference type="SUPFAM" id="SSF55073">
    <property type="entry name" value="Nucleotide cyclase"/>
    <property type="match status" value="1"/>
</dbReference>
<dbReference type="CDD" id="cd01949">
    <property type="entry name" value="GGDEF"/>
    <property type="match status" value="1"/>
</dbReference>
<dbReference type="InterPro" id="IPR000160">
    <property type="entry name" value="GGDEF_dom"/>
</dbReference>
<dbReference type="Pfam" id="PF00990">
    <property type="entry name" value="GGDEF"/>
    <property type="match status" value="1"/>
</dbReference>
<name>A0A7K3NPJ4_9BACT</name>
<comment type="caution">
    <text evidence="4">The sequence shown here is derived from an EMBL/GenBank/DDBJ whole genome shotgun (WGS) entry which is preliminary data.</text>
</comment>
<keyword evidence="5" id="KW-1185">Reference proteome</keyword>
<dbReference type="InterPro" id="IPR050469">
    <property type="entry name" value="Diguanylate_Cyclase"/>
</dbReference>
<dbReference type="GO" id="GO:0052621">
    <property type="term" value="F:diguanylate cyclase activity"/>
    <property type="evidence" value="ECO:0007669"/>
    <property type="project" value="UniProtKB-EC"/>
</dbReference>
<organism evidence="4 5">
    <name type="scientific">Desulfolutivibrio sulfodismutans</name>
    <dbReference type="NCBI Taxonomy" id="63561"/>
    <lineage>
        <taxon>Bacteria</taxon>
        <taxon>Pseudomonadati</taxon>
        <taxon>Thermodesulfobacteriota</taxon>
        <taxon>Desulfovibrionia</taxon>
        <taxon>Desulfovibrionales</taxon>
        <taxon>Desulfovibrionaceae</taxon>
        <taxon>Desulfolutivibrio</taxon>
    </lineage>
</organism>
<feature type="domain" description="GGDEF" evidence="3">
    <location>
        <begin position="109"/>
        <end position="241"/>
    </location>
</feature>
<dbReference type="Proteomes" id="UP000469724">
    <property type="component" value="Unassembled WGS sequence"/>
</dbReference>
<dbReference type="FunFam" id="3.30.70.270:FF:000001">
    <property type="entry name" value="Diguanylate cyclase domain protein"/>
    <property type="match status" value="1"/>
</dbReference>
<accession>A0A7K3NPJ4</accession>
<dbReference type="NCBIfam" id="TIGR00254">
    <property type="entry name" value="GGDEF"/>
    <property type="match status" value="1"/>
</dbReference>
<dbReference type="PANTHER" id="PTHR45138">
    <property type="entry name" value="REGULATORY COMPONENTS OF SENSORY TRANSDUCTION SYSTEM"/>
    <property type="match status" value="1"/>
</dbReference>
<dbReference type="PROSITE" id="PS50887">
    <property type="entry name" value="GGDEF"/>
    <property type="match status" value="1"/>
</dbReference>
<dbReference type="PANTHER" id="PTHR45138:SF9">
    <property type="entry name" value="DIGUANYLATE CYCLASE DGCM-RELATED"/>
    <property type="match status" value="1"/>
</dbReference>
<dbReference type="InterPro" id="IPR043128">
    <property type="entry name" value="Rev_trsase/Diguanyl_cyclase"/>
</dbReference>
<evidence type="ECO:0000256" key="2">
    <source>
        <dbReference type="ARBA" id="ARBA00034247"/>
    </source>
</evidence>
<dbReference type="Gene3D" id="3.30.450.20">
    <property type="entry name" value="PAS domain"/>
    <property type="match status" value="1"/>
</dbReference>
<dbReference type="SUPFAM" id="SSF55785">
    <property type="entry name" value="PYP-like sensor domain (PAS domain)"/>
    <property type="match status" value="1"/>
</dbReference>
<dbReference type="AlphaFoldDB" id="A0A7K3NPJ4"/>
<dbReference type="Gene3D" id="3.30.70.270">
    <property type="match status" value="1"/>
</dbReference>
<sequence>MNTTDFYVDPGRRKHFLSLVTSAGFLKEYEIEFIDSLGVRFWGMVSSKRIVYNNEDAILSTIIDISLRKKLEEELVYSSSHDFLTGVFNRRHFSSVMTSEVVRSKRYSTSLSLVMIDLDNFKIVNDVHGHIVGDEILKHFCTIVRENLRQTDTLGRVGGEEFAVLLPETDLIGAEKFAERVRSTVSMAEFLYENKSISFSISSGVASLTVDEDAERLLKRCDDALLVAKMTGKNKVVVCSSQIM</sequence>
<reference evidence="4 5" key="1">
    <citation type="submission" date="2020-02" db="EMBL/GenBank/DDBJ databases">
        <title>Comparative genomics of sulfur disproportionating microorganisms.</title>
        <authorList>
            <person name="Ward L.M."/>
            <person name="Bertran E."/>
            <person name="Johnston D.T."/>
        </authorList>
    </citation>
    <scope>NUCLEOTIDE SEQUENCE [LARGE SCALE GENOMIC DNA]</scope>
    <source>
        <strain evidence="4 5">DSM 3696</strain>
    </source>
</reference>
<evidence type="ECO:0000256" key="1">
    <source>
        <dbReference type="ARBA" id="ARBA00012528"/>
    </source>
</evidence>
<dbReference type="InterPro" id="IPR029787">
    <property type="entry name" value="Nucleotide_cyclase"/>
</dbReference>
<dbReference type="SMART" id="SM00267">
    <property type="entry name" value="GGDEF"/>
    <property type="match status" value="1"/>
</dbReference>
<evidence type="ECO:0000259" key="3">
    <source>
        <dbReference type="PROSITE" id="PS50887"/>
    </source>
</evidence>
<evidence type="ECO:0000313" key="4">
    <source>
        <dbReference type="EMBL" id="NDY57129.1"/>
    </source>
</evidence>
<protein>
    <recommendedName>
        <fullName evidence="1">diguanylate cyclase</fullName>
        <ecNumber evidence="1">2.7.7.65</ecNumber>
    </recommendedName>
</protein>
<dbReference type="InterPro" id="IPR035965">
    <property type="entry name" value="PAS-like_dom_sf"/>
</dbReference>
<gene>
    <name evidence="4" type="ORF">G3N56_10290</name>
</gene>
<comment type="catalytic activity">
    <reaction evidence="2">
        <text>2 GTP = 3',3'-c-di-GMP + 2 diphosphate</text>
        <dbReference type="Rhea" id="RHEA:24898"/>
        <dbReference type="ChEBI" id="CHEBI:33019"/>
        <dbReference type="ChEBI" id="CHEBI:37565"/>
        <dbReference type="ChEBI" id="CHEBI:58805"/>
        <dbReference type="EC" id="2.7.7.65"/>
    </reaction>
</comment>
<dbReference type="EC" id="2.7.7.65" evidence="1"/>
<dbReference type="RefSeq" id="WP_163302175.1">
    <property type="nucleotide sequence ID" value="NZ_JAAGRQ010000037.1"/>
</dbReference>
<evidence type="ECO:0000313" key="5">
    <source>
        <dbReference type="Proteomes" id="UP000469724"/>
    </source>
</evidence>
<proteinExistence type="predicted"/>